<accession>G5KCL7</accession>
<dbReference type="STRING" id="764291.STRUR_1757"/>
<evidence type="ECO:0000256" key="1">
    <source>
        <dbReference type="SAM" id="Phobius"/>
    </source>
</evidence>
<keyword evidence="3" id="KW-1185">Reference proteome</keyword>
<sequence length="63" mass="7482">MRDFAEPFVNQSIFIYPLTILGSALAIYFVAFVVEFLRQKFFHVIKVDKLLNWLDDKIPFQDI</sequence>
<evidence type="ECO:0000313" key="3">
    <source>
        <dbReference type="Proteomes" id="UP000005388"/>
    </source>
</evidence>
<name>G5KCL7_9STRE</name>
<organism evidence="2 3">
    <name type="scientific">Streptococcus urinalis 2285-97</name>
    <dbReference type="NCBI Taxonomy" id="764291"/>
    <lineage>
        <taxon>Bacteria</taxon>
        <taxon>Bacillati</taxon>
        <taxon>Bacillota</taxon>
        <taxon>Bacilli</taxon>
        <taxon>Lactobacillales</taxon>
        <taxon>Streptococcaceae</taxon>
        <taxon>Streptococcus</taxon>
    </lineage>
</organism>
<keyword evidence="1" id="KW-0812">Transmembrane</keyword>
<keyword evidence="1" id="KW-1133">Transmembrane helix</keyword>
<dbReference type="AlphaFoldDB" id="G5KCL7"/>
<dbReference type="Proteomes" id="UP000005388">
    <property type="component" value="Unassembled WGS sequence"/>
</dbReference>
<reference evidence="2 3" key="1">
    <citation type="journal article" date="2014" name="Int. J. Syst. Evol. Microbiol.">
        <title>Phylogenomics and the dynamic genome evolution of the genus Streptococcus.</title>
        <authorList>
            <consortium name="The Broad Institute Genome Sequencing Platform"/>
            <person name="Richards V.P."/>
            <person name="Palmer S.R."/>
            <person name="Pavinski Bitar P.D."/>
            <person name="Qin X."/>
            <person name="Weinstock G.M."/>
            <person name="Highlander S.K."/>
            <person name="Town C.D."/>
            <person name="Burne R.A."/>
            <person name="Stanhope M.J."/>
        </authorList>
    </citation>
    <scope>NUCLEOTIDE SEQUENCE [LARGE SCALE GENOMIC DNA]</scope>
    <source>
        <strain evidence="2 3">2285-97</strain>
    </source>
</reference>
<keyword evidence="1" id="KW-0472">Membrane</keyword>
<evidence type="ECO:0000313" key="2">
    <source>
        <dbReference type="EMBL" id="EHJ56130.1"/>
    </source>
</evidence>
<proteinExistence type="predicted"/>
<comment type="caution">
    <text evidence="2">The sequence shown here is derived from an EMBL/GenBank/DDBJ whole genome shotgun (WGS) entry which is preliminary data.</text>
</comment>
<protein>
    <submittedName>
        <fullName evidence="2">Uncharacterized protein</fullName>
    </submittedName>
</protein>
<dbReference type="EMBL" id="AEUZ02000001">
    <property type="protein sequence ID" value="EHJ56130.1"/>
    <property type="molecule type" value="Genomic_DNA"/>
</dbReference>
<gene>
    <name evidence="2" type="ORF">STRUR_1757</name>
</gene>
<feature type="transmembrane region" description="Helical" evidence="1">
    <location>
        <begin position="13"/>
        <end position="37"/>
    </location>
</feature>